<accession>A0ABT7F9Z4</accession>
<dbReference type="EC" id="2.4.-.-" evidence="1"/>
<keyword evidence="1" id="KW-0808">Transferase</keyword>
<gene>
    <name evidence="1" type="ORF">QO034_02335</name>
</gene>
<dbReference type="RefSeq" id="WP_284483892.1">
    <property type="nucleotide sequence ID" value="NZ_JASNJE010000002.1"/>
</dbReference>
<dbReference type="Proteomes" id="UP001227126">
    <property type="component" value="Unassembled WGS sequence"/>
</dbReference>
<comment type="caution">
    <text evidence="1">The sequence shown here is derived from an EMBL/GenBank/DDBJ whole genome shotgun (WGS) entry which is preliminary data.</text>
</comment>
<dbReference type="Pfam" id="PF13704">
    <property type="entry name" value="Glyco_tranf_2_4"/>
    <property type="match status" value="1"/>
</dbReference>
<sequence>METLEFAAFHLHLGAHRLYLYLDAPEPRAHAFLKAHPKVRVATCDATHWRRIGEPRPRKHQVRQVLNATHAYGRAGDVDWLAHIDVDEFLWCERSIGSRLADLPRDATSARVRPVEALAGDGTAFKAFIPGGADRDTVVRELYPDYGAYVKGGFLSHLAGKVFVRTGLPDISLRIHNVYQGGDENPNEVPLDDVDLCHFHVRNWDQWISAYRFRLLKGSYRMNPAKVPSQADGAAPTLHRLLRTVERDRGRQGLRDFFETLCADTQDHRDRLAAKGLLRLRDLNLAEKRRRHFPTFDPGARISGRGDIAPCDKGIV</sequence>
<dbReference type="GO" id="GO:0016757">
    <property type="term" value="F:glycosyltransferase activity"/>
    <property type="evidence" value="ECO:0007669"/>
    <property type="project" value="UniProtKB-KW"/>
</dbReference>
<dbReference type="EMBL" id="JASNJE010000002">
    <property type="protein sequence ID" value="MDK3071938.1"/>
    <property type="molecule type" value="Genomic_DNA"/>
</dbReference>
<reference evidence="1 2" key="1">
    <citation type="submission" date="2023-05" db="EMBL/GenBank/DDBJ databases">
        <title>Sedimentitalea sp. nov. JM2-8.</title>
        <authorList>
            <person name="Huang J."/>
        </authorList>
    </citation>
    <scope>NUCLEOTIDE SEQUENCE [LARGE SCALE GENOMIC DNA]</scope>
    <source>
        <strain evidence="1 2">JM2-8</strain>
    </source>
</reference>
<keyword evidence="1" id="KW-0328">Glycosyltransferase</keyword>
<keyword evidence="2" id="KW-1185">Reference proteome</keyword>
<evidence type="ECO:0000313" key="2">
    <source>
        <dbReference type="Proteomes" id="UP001227126"/>
    </source>
</evidence>
<protein>
    <submittedName>
        <fullName evidence="1">Glycosyltransferase family 2 protein</fullName>
        <ecNumber evidence="1">2.4.-.-</ecNumber>
    </submittedName>
</protein>
<proteinExistence type="predicted"/>
<name>A0ABT7F9Z4_9RHOB</name>
<organism evidence="1 2">
    <name type="scientific">Sedimentitalea xiamensis</name>
    <dbReference type="NCBI Taxonomy" id="3050037"/>
    <lineage>
        <taxon>Bacteria</taxon>
        <taxon>Pseudomonadati</taxon>
        <taxon>Pseudomonadota</taxon>
        <taxon>Alphaproteobacteria</taxon>
        <taxon>Rhodobacterales</taxon>
        <taxon>Paracoccaceae</taxon>
        <taxon>Sedimentitalea</taxon>
    </lineage>
</organism>
<evidence type="ECO:0000313" key="1">
    <source>
        <dbReference type="EMBL" id="MDK3071938.1"/>
    </source>
</evidence>